<dbReference type="RefSeq" id="WP_102913097.1">
    <property type="nucleotide sequence ID" value="NZ_POUC01000430.1"/>
</dbReference>
<sequence>MSQTSHDARAVVRALDALTTQVGRIADAVTTTDPERDDAPTTTPDDGPCAQHPHAPVIGGHCGGCTIYPADMRQAPAADEDALRTTRRDSLLVLLSRAQRGVLSTHEAELLRHHVEAEVHESNQWRAGRNTMKRRGEEIERDRDDWQRRAEQAEDLLRVAHETSNRSEAERASAVQRANIFETELRVLRAGLRANGADPTQIQNLWAQIRLRNRQWRDAKRERDQAQAAIERVRALHRKASHGTTCVYCAHGQRLGYDTDWPCDTLRALDGTEQPTTCTATIPAVINSTPDQCVAPAGHYDESNEPVFTGPERSPGGWHTNGKGHMWSDRAAAATPHGQQPTTEAEGCCGKPGGAICIHDVSQPKEQ</sequence>
<organism evidence="3 4">
    <name type="scientific">Streptomyces cahuitamycinicus</name>
    <dbReference type="NCBI Taxonomy" id="2070367"/>
    <lineage>
        <taxon>Bacteria</taxon>
        <taxon>Bacillati</taxon>
        <taxon>Actinomycetota</taxon>
        <taxon>Actinomycetes</taxon>
        <taxon>Kitasatosporales</taxon>
        <taxon>Streptomycetaceae</taxon>
        <taxon>Streptomyces</taxon>
    </lineage>
</organism>
<keyword evidence="1" id="KW-0175">Coiled coil</keyword>
<reference evidence="3 4" key="1">
    <citation type="submission" date="2018-01" db="EMBL/GenBank/DDBJ databases">
        <title>Draft genome sequence of Streptomyces sp. 13K301.</title>
        <authorList>
            <person name="Sahin N."/>
            <person name="Saygin H."/>
            <person name="Ay H."/>
        </authorList>
    </citation>
    <scope>NUCLEOTIDE SEQUENCE [LARGE SCALE GENOMIC DNA]</scope>
    <source>
        <strain evidence="3 4">13K301</strain>
    </source>
</reference>
<keyword evidence="4" id="KW-1185">Reference proteome</keyword>
<evidence type="ECO:0000313" key="4">
    <source>
        <dbReference type="Proteomes" id="UP000235943"/>
    </source>
</evidence>
<proteinExistence type="predicted"/>
<accession>A0A2N8TEX9</accession>
<evidence type="ECO:0000256" key="2">
    <source>
        <dbReference type="SAM" id="MobiDB-lite"/>
    </source>
</evidence>
<comment type="caution">
    <text evidence="3">The sequence shown here is derived from an EMBL/GenBank/DDBJ whole genome shotgun (WGS) entry which is preliminary data.</text>
</comment>
<evidence type="ECO:0000313" key="3">
    <source>
        <dbReference type="EMBL" id="PNG17596.1"/>
    </source>
</evidence>
<dbReference type="AlphaFoldDB" id="A0A2N8TEX9"/>
<evidence type="ECO:0000256" key="1">
    <source>
        <dbReference type="SAM" id="Coils"/>
    </source>
</evidence>
<dbReference type="Proteomes" id="UP000235943">
    <property type="component" value="Unassembled WGS sequence"/>
</dbReference>
<dbReference type="OrthoDB" id="4338869at2"/>
<name>A0A2N8TEX9_9ACTN</name>
<gene>
    <name evidence="3" type="ORF">C1J00_35705</name>
</gene>
<feature type="region of interest" description="Disordered" evidence="2">
    <location>
        <begin position="26"/>
        <end position="52"/>
    </location>
</feature>
<dbReference type="EMBL" id="POUC01000430">
    <property type="protein sequence ID" value="PNG17596.1"/>
    <property type="molecule type" value="Genomic_DNA"/>
</dbReference>
<feature type="coiled-coil region" evidence="1">
    <location>
        <begin position="129"/>
        <end position="163"/>
    </location>
</feature>
<protein>
    <submittedName>
        <fullName evidence="3">Uncharacterized protein</fullName>
    </submittedName>
</protein>